<feature type="transmembrane region" description="Helical" evidence="1">
    <location>
        <begin position="194"/>
        <end position="218"/>
    </location>
</feature>
<gene>
    <name evidence="3" type="ORF">BSTOLATCC_MIC41977</name>
</gene>
<dbReference type="Proteomes" id="UP001162131">
    <property type="component" value="Unassembled WGS sequence"/>
</dbReference>
<feature type="transmembrane region" description="Helical" evidence="1">
    <location>
        <begin position="368"/>
        <end position="389"/>
    </location>
</feature>
<feature type="transmembrane region" description="Helical" evidence="1">
    <location>
        <begin position="238"/>
        <end position="255"/>
    </location>
</feature>
<dbReference type="GO" id="GO:0007186">
    <property type="term" value="P:G protein-coupled receptor signaling pathway"/>
    <property type="evidence" value="ECO:0007669"/>
    <property type="project" value="InterPro"/>
</dbReference>
<keyword evidence="1" id="KW-0472">Membrane</keyword>
<dbReference type="AlphaFoldDB" id="A0AAU9JIJ4"/>
<protein>
    <recommendedName>
        <fullName evidence="2">GPR180/TMEM145 transmembrane domain-containing protein</fullName>
    </recommendedName>
</protein>
<dbReference type="Pfam" id="PF10192">
    <property type="entry name" value="GPR180-TMEM145_TM"/>
    <property type="match status" value="1"/>
</dbReference>
<keyword evidence="4" id="KW-1185">Reference proteome</keyword>
<feature type="transmembrane region" description="Helical" evidence="1">
    <location>
        <begin position="161"/>
        <end position="182"/>
    </location>
</feature>
<evidence type="ECO:0000313" key="4">
    <source>
        <dbReference type="Proteomes" id="UP001162131"/>
    </source>
</evidence>
<organism evidence="3 4">
    <name type="scientific">Blepharisma stoltei</name>
    <dbReference type="NCBI Taxonomy" id="1481888"/>
    <lineage>
        <taxon>Eukaryota</taxon>
        <taxon>Sar</taxon>
        <taxon>Alveolata</taxon>
        <taxon>Ciliophora</taxon>
        <taxon>Postciliodesmatophora</taxon>
        <taxon>Heterotrichea</taxon>
        <taxon>Heterotrichida</taxon>
        <taxon>Blepharismidae</taxon>
        <taxon>Blepharisma</taxon>
    </lineage>
</organism>
<feature type="transmembrane region" description="Helical" evidence="1">
    <location>
        <begin position="340"/>
        <end position="362"/>
    </location>
</feature>
<feature type="transmembrane region" description="Helical" evidence="1">
    <location>
        <begin position="267"/>
        <end position="289"/>
    </location>
</feature>
<name>A0AAU9JIJ4_9CILI</name>
<dbReference type="GO" id="GO:0019236">
    <property type="term" value="P:response to pheromone"/>
    <property type="evidence" value="ECO:0007669"/>
    <property type="project" value="InterPro"/>
</dbReference>
<evidence type="ECO:0000313" key="3">
    <source>
        <dbReference type="EMBL" id="CAG9326709.1"/>
    </source>
</evidence>
<dbReference type="PANTHER" id="PTHR23252">
    <property type="entry name" value="INTIMAL THICKNESS RECEPTOR-RELATED"/>
    <property type="match status" value="1"/>
</dbReference>
<feature type="domain" description="GPR180/TMEM145 transmembrane" evidence="2">
    <location>
        <begin position="166"/>
        <end position="385"/>
    </location>
</feature>
<keyword evidence="1" id="KW-0812">Transmembrane</keyword>
<sequence length="411" mass="47084">MMLIILLFVTASFAKYISNVVTLGAGQQWKYISKFAVDVGAGEWELKAKFNKPINETYKDDISLVASVYIDDNWDEVMDTNDCKTKVDLSRRERFLFLNPNGEWSEQLNGKLSQKLRPHIWYFAISDCEGKLSDKTRIKVEMHFVNEGHSEFSTEDNGLVYLYPILLVLYLIALSGNIFRLIKMFQKTNDIETNVIFFNSSIGCQFGGIFFQCIHLWVYSYNGKGITVFDFFSQSLEIVSTLIITILFILMATGWTLKQKEFPDADVYIPVGLMVVLLNLVIVGLGRITDDSYYKFSDYEGIIGFLLILIRIGLWGWFIYLIRGLMTKVHGKMSQFVTQFAALATIYFLALPALIIISWLFAPYFRNKVVILGSTVIQMGVFVFLTHLFSEKSTYYKISSMSDSVLPGKMR</sequence>
<dbReference type="InterPro" id="IPR019336">
    <property type="entry name" value="GPR180/TMEM145_TM"/>
</dbReference>
<dbReference type="PANTHER" id="PTHR23252:SF24">
    <property type="entry name" value="TRANSMEMBRANE PROTEIN 145"/>
    <property type="match status" value="1"/>
</dbReference>
<comment type="caution">
    <text evidence="3">The sequence shown here is derived from an EMBL/GenBank/DDBJ whole genome shotgun (WGS) entry which is preliminary data.</text>
</comment>
<proteinExistence type="predicted"/>
<dbReference type="EMBL" id="CAJZBQ010000041">
    <property type="protein sequence ID" value="CAG9326709.1"/>
    <property type="molecule type" value="Genomic_DNA"/>
</dbReference>
<feature type="transmembrane region" description="Helical" evidence="1">
    <location>
        <begin position="301"/>
        <end position="320"/>
    </location>
</feature>
<reference evidence="3" key="1">
    <citation type="submission" date="2021-09" db="EMBL/GenBank/DDBJ databases">
        <authorList>
            <consortium name="AG Swart"/>
            <person name="Singh M."/>
            <person name="Singh A."/>
            <person name="Seah K."/>
            <person name="Emmerich C."/>
        </authorList>
    </citation>
    <scope>NUCLEOTIDE SEQUENCE</scope>
    <source>
        <strain evidence="3">ATCC30299</strain>
    </source>
</reference>
<keyword evidence="1" id="KW-1133">Transmembrane helix</keyword>
<accession>A0AAU9JIJ4</accession>
<evidence type="ECO:0000259" key="2">
    <source>
        <dbReference type="Pfam" id="PF10192"/>
    </source>
</evidence>
<evidence type="ECO:0000256" key="1">
    <source>
        <dbReference type="SAM" id="Phobius"/>
    </source>
</evidence>
<dbReference type="InterPro" id="IPR047831">
    <property type="entry name" value="GPR180/TMEM145"/>
</dbReference>